<reference evidence="1" key="1">
    <citation type="submission" date="2019-03" db="EMBL/GenBank/DDBJ databases">
        <title>Long read genome sequence of the mycoparasitic Pythium oligandrum ATCC 38472 isolated from sugarbeet rhizosphere.</title>
        <authorList>
            <person name="Gaulin E."/>
        </authorList>
    </citation>
    <scope>NUCLEOTIDE SEQUENCE</scope>
    <source>
        <strain evidence="1">ATCC 38472_TT</strain>
    </source>
</reference>
<dbReference type="AlphaFoldDB" id="A0A8K1CGZ1"/>
<evidence type="ECO:0000313" key="1">
    <source>
        <dbReference type="EMBL" id="TMW61962.1"/>
    </source>
</evidence>
<gene>
    <name evidence="1" type="ORF">Poli38472_009455</name>
</gene>
<dbReference type="EMBL" id="SPLM01000074">
    <property type="protein sequence ID" value="TMW61962.1"/>
    <property type="molecule type" value="Genomic_DNA"/>
</dbReference>
<protein>
    <submittedName>
        <fullName evidence="1">Uncharacterized protein</fullName>
    </submittedName>
</protein>
<dbReference type="OrthoDB" id="79283at2759"/>
<sequence length="226" mass="25145">MKAGSGSDSGVEAFARFGGFFLVKGPTEARHVRYAMDVAIPPLQLELRCIQRFSTYYVLRKRLIKATSSCQGHGTSHSGAVADLDLHQLLGPRCKGCRLVRKTLKSIPFPRRSMFKATADDVENRAMVLEAFLHTCTRLLITWKGCERGRKLFCVVLGKFLGVNLLQLMNHRLRAMTTLTSLDVDSESFLTQMDPQVDPIDGEQSIVTSGIESELDSEISYQVCSI</sequence>
<comment type="caution">
    <text evidence="1">The sequence shown here is derived from an EMBL/GenBank/DDBJ whole genome shotgun (WGS) entry which is preliminary data.</text>
</comment>
<accession>A0A8K1CGZ1</accession>
<organism evidence="1 2">
    <name type="scientific">Pythium oligandrum</name>
    <name type="common">Mycoparasitic fungus</name>
    <dbReference type="NCBI Taxonomy" id="41045"/>
    <lineage>
        <taxon>Eukaryota</taxon>
        <taxon>Sar</taxon>
        <taxon>Stramenopiles</taxon>
        <taxon>Oomycota</taxon>
        <taxon>Peronosporomycetes</taxon>
        <taxon>Pythiales</taxon>
        <taxon>Pythiaceae</taxon>
        <taxon>Pythium</taxon>
    </lineage>
</organism>
<proteinExistence type="predicted"/>
<dbReference type="Proteomes" id="UP000794436">
    <property type="component" value="Unassembled WGS sequence"/>
</dbReference>
<name>A0A8K1CGZ1_PYTOL</name>
<evidence type="ECO:0000313" key="2">
    <source>
        <dbReference type="Proteomes" id="UP000794436"/>
    </source>
</evidence>
<keyword evidence="2" id="KW-1185">Reference proteome</keyword>